<dbReference type="InterPro" id="IPR036397">
    <property type="entry name" value="RNaseH_sf"/>
</dbReference>
<evidence type="ECO:0000256" key="1">
    <source>
        <dbReference type="SAM" id="MobiDB-lite"/>
    </source>
</evidence>
<evidence type="ECO:0000259" key="2">
    <source>
        <dbReference type="Pfam" id="PF13456"/>
    </source>
</evidence>
<evidence type="ECO:0000313" key="4">
    <source>
        <dbReference type="Proteomes" id="UP001459277"/>
    </source>
</evidence>
<feature type="domain" description="RNase H type-1" evidence="2">
    <location>
        <begin position="113"/>
        <end position="190"/>
    </location>
</feature>
<accession>A0AAW2BNR8</accession>
<organism evidence="3 4">
    <name type="scientific">Lithocarpus litseifolius</name>
    <dbReference type="NCBI Taxonomy" id="425828"/>
    <lineage>
        <taxon>Eukaryota</taxon>
        <taxon>Viridiplantae</taxon>
        <taxon>Streptophyta</taxon>
        <taxon>Embryophyta</taxon>
        <taxon>Tracheophyta</taxon>
        <taxon>Spermatophyta</taxon>
        <taxon>Magnoliopsida</taxon>
        <taxon>eudicotyledons</taxon>
        <taxon>Gunneridae</taxon>
        <taxon>Pentapetalae</taxon>
        <taxon>rosids</taxon>
        <taxon>fabids</taxon>
        <taxon>Fagales</taxon>
        <taxon>Fagaceae</taxon>
        <taxon>Lithocarpus</taxon>
    </lineage>
</organism>
<dbReference type="GO" id="GO:0004523">
    <property type="term" value="F:RNA-DNA hybrid ribonuclease activity"/>
    <property type="evidence" value="ECO:0007669"/>
    <property type="project" value="InterPro"/>
</dbReference>
<dbReference type="AlphaFoldDB" id="A0AAW2BNR8"/>
<dbReference type="Gene3D" id="3.30.420.10">
    <property type="entry name" value="Ribonuclease H-like superfamily/Ribonuclease H"/>
    <property type="match status" value="1"/>
</dbReference>
<dbReference type="EMBL" id="JAZDWU010000011">
    <property type="protein sequence ID" value="KAK9986827.1"/>
    <property type="molecule type" value="Genomic_DNA"/>
</dbReference>
<dbReference type="Pfam" id="PF13456">
    <property type="entry name" value="RVT_3"/>
    <property type="match status" value="1"/>
</dbReference>
<evidence type="ECO:0000313" key="3">
    <source>
        <dbReference type="EMBL" id="KAK9986827.1"/>
    </source>
</evidence>
<keyword evidence="4" id="KW-1185">Reference proteome</keyword>
<comment type="caution">
    <text evidence="3">The sequence shown here is derived from an EMBL/GenBank/DDBJ whole genome shotgun (WGS) entry which is preliminary data.</text>
</comment>
<feature type="compositionally biased region" description="Basic and acidic residues" evidence="1">
    <location>
        <begin position="318"/>
        <end position="342"/>
    </location>
</feature>
<reference evidence="3 4" key="1">
    <citation type="submission" date="2024-01" db="EMBL/GenBank/DDBJ databases">
        <title>A telomere-to-telomere, gap-free genome of sweet tea (Lithocarpus litseifolius).</title>
        <authorList>
            <person name="Zhou J."/>
        </authorList>
    </citation>
    <scope>NUCLEOTIDE SEQUENCE [LARGE SCALE GENOMIC DNA]</scope>
    <source>
        <strain evidence="3">Zhou-2022a</strain>
        <tissue evidence="3">Leaf</tissue>
    </source>
</reference>
<sequence length="342" mass="37404">MELFDDESIKAIKRIQIPIRPRQDSLVWTKDHKGCFSIKSAYRLCQDQPQSTSIMLNWKAHTLEAICFLRNEVFHNNVQEVNLAKIISSLEVRVAEAIEDVGCNKSKVDAAVSQFSTSIAVMARNEAGGVVKAWARTLPKCELIVAEAAAIVWALNLAMEEKFQDIVIKGDAKLCFDANNGDVQNCHWNAKTFWQMLWSSKLILLIVVFVGCNNYSLPPDVWDAWERDMSLSKPTGSTARSVATAATQSAAVWSSTTAAGSSIAVISWGWEANGRRLGVGGEGSVVEERGKGEGKRGGQIGGGLRRRAGSAATVGWVRRCEGESEGRRGTSEGESERAEKKN</sequence>
<dbReference type="GO" id="GO:0003676">
    <property type="term" value="F:nucleic acid binding"/>
    <property type="evidence" value="ECO:0007669"/>
    <property type="project" value="InterPro"/>
</dbReference>
<protein>
    <recommendedName>
        <fullName evidence="2">RNase H type-1 domain-containing protein</fullName>
    </recommendedName>
</protein>
<dbReference type="InterPro" id="IPR002156">
    <property type="entry name" value="RNaseH_domain"/>
</dbReference>
<feature type="region of interest" description="Disordered" evidence="1">
    <location>
        <begin position="280"/>
        <end position="342"/>
    </location>
</feature>
<gene>
    <name evidence="3" type="ORF">SO802_031778</name>
</gene>
<name>A0AAW2BNR8_9ROSI</name>
<dbReference type="Proteomes" id="UP001459277">
    <property type="component" value="Unassembled WGS sequence"/>
</dbReference>
<proteinExistence type="predicted"/>
<feature type="compositionally biased region" description="Basic and acidic residues" evidence="1">
    <location>
        <begin position="286"/>
        <end position="296"/>
    </location>
</feature>